<dbReference type="AlphaFoldDB" id="A0A543EFI0"/>
<name>A0A543EFI0_9MICO</name>
<accession>A0A543EFI0</accession>
<gene>
    <name evidence="1" type="ORF">FB391_3469</name>
</gene>
<evidence type="ECO:0000313" key="2">
    <source>
        <dbReference type="Proteomes" id="UP000320235"/>
    </source>
</evidence>
<dbReference type="InterPro" id="IPR027417">
    <property type="entry name" value="P-loop_NTPase"/>
</dbReference>
<sequence>MDEGRHGYPDLIRRTGELIEQLDRPPVVAIGGHGGSGKSTLALRLAGDLGVSRTQVVPTDQLYAAVDTRRAALFELQDWPEILDLLRRVRTGSRSRLRYRSRGYDGHEELVDEQMPAALIIEGIRVLRPETMPLIDLSVWIDLEPQVAGERAKARNRDQGDSAMEITLWDTKWIPEGVEYERLVRPQRLADIVLRPVDLI</sequence>
<protein>
    <submittedName>
        <fullName evidence="1">Uridine kinase</fullName>
    </submittedName>
</protein>
<comment type="caution">
    <text evidence="1">The sequence shown here is derived from an EMBL/GenBank/DDBJ whole genome shotgun (WGS) entry which is preliminary data.</text>
</comment>
<proteinExistence type="predicted"/>
<keyword evidence="1" id="KW-0808">Transferase</keyword>
<keyword evidence="1" id="KW-0418">Kinase</keyword>
<dbReference type="GO" id="GO:0016301">
    <property type="term" value="F:kinase activity"/>
    <property type="evidence" value="ECO:0007669"/>
    <property type="project" value="UniProtKB-KW"/>
</dbReference>
<dbReference type="RefSeq" id="WP_345556006.1">
    <property type="nucleotide sequence ID" value="NZ_BAABLH010000006.1"/>
</dbReference>
<organism evidence="1 2">
    <name type="scientific">Microbacterium kyungheense</name>
    <dbReference type="NCBI Taxonomy" id="1263636"/>
    <lineage>
        <taxon>Bacteria</taxon>
        <taxon>Bacillati</taxon>
        <taxon>Actinomycetota</taxon>
        <taxon>Actinomycetes</taxon>
        <taxon>Micrococcales</taxon>
        <taxon>Microbacteriaceae</taxon>
        <taxon>Microbacterium</taxon>
    </lineage>
</organism>
<dbReference type="Proteomes" id="UP000320235">
    <property type="component" value="Unassembled WGS sequence"/>
</dbReference>
<dbReference type="EMBL" id="VFPE01000006">
    <property type="protein sequence ID" value="TQM20331.1"/>
    <property type="molecule type" value="Genomic_DNA"/>
</dbReference>
<evidence type="ECO:0000313" key="1">
    <source>
        <dbReference type="EMBL" id="TQM20331.1"/>
    </source>
</evidence>
<keyword evidence="2" id="KW-1185">Reference proteome</keyword>
<dbReference type="Gene3D" id="3.40.50.300">
    <property type="entry name" value="P-loop containing nucleotide triphosphate hydrolases"/>
    <property type="match status" value="1"/>
</dbReference>
<dbReference type="SUPFAM" id="SSF52540">
    <property type="entry name" value="P-loop containing nucleoside triphosphate hydrolases"/>
    <property type="match status" value="1"/>
</dbReference>
<reference evidence="1 2" key="1">
    <citation type="submission" date="2019-06" db="EMBL/GenBank/DDBJ databases">
        <title>Sequencing the genomes of 1000 actinobacteria strains.</title>
        <authorList>
            <person name="Klenk H.-P."/>
        </authorList>
    </citation>
    <scope>NUCLEOTIDE SEQUENCE [LARGE SCALE GENOMIC DNA]</scope>
    <source>
        <strain evidence="1 2">DSM 105492</strain>
    </source>
</reference>